<dbReference type="OrthoDB" id="4624666at2759"/>
<dbReference type="EMBL" id="MPGH01000059">
    <property type="protein sequence ID" value="OLN92808.1"/>
    <property type="molecule type" value="Genomic_DNA"/>
</dbReference>
<keyword evidence="3" id="KW-1185">Reference proteome</keyword>
<proteinExistence type="predicted"/>
<reference evidence="2 3" key="1">
    <citation type="submission" date="2016-11" db="EMBL/GenBank/DDBJ databases">
        <title>Draft Genome Assembly of Colletotrichum chlorophyti a pathogen of herbaceous plants.</title>
        <authorList>
            <person name="Gan P."/>
            <person name="Narusaka M."/>
            <person name="Tsushima A."/>
            <person name="Narusaka Y."/>
            <person name="Takano Y."/>
            <person name="Shirasu K."/>
        </authorList>
    </citation>
    <scope>NUCLEOTIDE SEQUENCE [LARGE SCALE GENOMIC DNA]</scope>
    <source>
        <strain evidence="2 3">NTL11</strain>
    </source>
</reference>
<evidence type="ECO:0000256" key="1">
    <source>
        <dbReference type="SAM" id="MobiDB-lite"/>
    </source>
</evidence>
<protein>
    <submittedName>
        <fullName evidence="2">Uncharacterized protein</fullName>
    </submittedName>
</protein>
<feature type="compositionally biased region" description="Polar residues" evidence="1">
    <location>
        <begin position="35"/>
        <end position="63"/>
    </location>
</feature>
<evidence type="ECO:0000313" key="2">
    <source>
        <dbReference type="EMBL" id="OLN92808.1"/>
    </source>
</evidence>
<organism evidence="2 3">
    <name type="scientific">Colletotrichum chlorophyti</name>
    <dbReference type="NCBI Taxonomy" id="708187"/>
    <lineage>
        <taxon>Eukaryota</taxon>
        <taxon>Fungi</taxon>
        <taxon>Dikarya</taxon>
        <taxon>Ascomycota</taxon>
        <taxon>Pezizomycotina</taxon>
        <taxon>Sordariomycetes</taxon>
        <taxon>Hypocreomycetidae</taxon>
        <taxon>Glomerellales</taxon>
        <taxon>Glomerellaceae</taxon>
        <taxon>Colletotrichum</taxon>
    </lineage>
</organism>
<accession>A0A1Q8RZ37</accession>
<comment type="caution">
    <text evidence="2">The sequence shown here is derived from an EMBL/GenBank/DDBJ whole genome shotgun (WGS) entry which is preliminary data.</text>
</comment>
<dbReference type="Proteomes" id="UP000186583">
    <property type="component" value="Unassembled WGS sequence"/>
</dbReference>
<sequence>MAPSAAEKAKAKFQAIIDDPGRHESTYFRNRVLTTRTPSGGSELTNVVTRRESTSSQGSTNQQHHIRNKIKNWISRPAI</sequence>
<dbReference type="AlphaFoldDB" id="A0A1Q8RZ37"/>
<gene>
    <name evidence="2" type="ORF">CCHL11_06746</name>
</gene>
<name>A0A1Q8RZ37_9PEZI</name>
<evidence type="ECO:0000313" key="3">
    <source>
        <dbReference type="Proteomes" id="UP000186583"/>
    </source>
</evidence>
<feature type="region of interest" description="Disordered" evidence="1">
    <location>
        <begin position="35"/>
        <end position="79"/>
    </location>
</feature>